<proteinExistence type="predicted"/>
<dbReference type="EMBL" id="CP002360">
    <property type="protein sequence ID" value="AEE97648.1"/>
    <property type="molecule type" value="Genomic_DNA"/>
</dbReference>
<gene>
    <name evidence="1" type="ordered locus">Mahau_2490</name>
</gene>
<name>F3ZXG7_MAHA5</name>
<evidence type="ECO:0000313" key="1">
    <source>
        <dbReference type="EMBL" id="AEE97648.1"/>
    </source>
</evidence>
<reference evidence="2" key="1">
    <citation type="submission" date="2010-11" db="EMBL/GenBank/DDBJ databases">
        <title>The complete genome of Mahella australiensis DSM 15567.</title>
        <authorList>
            <consortium name="US DOE Joint Genome Institute (JGI-PGF)"/>
            <person name="Lucas S."/>
            <person name="Copeland A."/>
            <person name="Lapidus A."/>
            <person name="Bruce D."/>
            <person name="Goodwin L."/>
            <person name="Pitluck S."/>
            <person name="Kyrpides N."/>
            <person name="Mavromatis K."/>
            <person name="Pagani I."/>
            <person name="Ivanova N."/>
            <person name="Teshima H."/>
            <person name="Brettin T."/>
            <person name="Detter J.C."/>
            <person name="Han C."/>
            <person name="Tapia R."/>
            <person name="Land M."/>
            <person name="Hauser L."/>
            <person name="Markowitz V."/>
            <person name="Cheng J.-F."/>
            <person name="Hugenholtz P."/>
            <person name="Woyke T."/>
            <person name="Wu D."/>
            <person name="Spring S."/>
            <person name="Pukall R."/>
            <person name="Steenblock K."/>
            <person name="Schneider S."/>
            <person name="Klenk H.-P."/>
            <person name="Eisen J.A."/>
        </authorList>
    </citation>
    <scope>NUCLEOTIDE SEQUENCE [LARGE SCALE GENOMIC DNA]</scope>
    <source>
        <strain evidence="2">DSM 15567 / CIP 107919 / 50-1 BON</strain>
    </source>
</reference>
<evidence type="ECO:0000313" key="2">
    <source>
        <dbReference type="Proteomes" id="UP000008457"/>
    </source>
</evidence>
<dbReference type="Proteomes" id="UP000008457">
    <property type="component" value="Chromosome"/>
</dbReference>
<organism evidence="1 2">
    <name type="scientific">Mahella australiensis (strain DSM 15567 / CIP 107919 / 50-1 BON)</name>
    <dbReference type="NCBI Taxonomy" id="697281"/>
    <lineage>
        <taxon>Bacteria</taxon>
        <taxon>Bacillati</taxon>
        <taxon>Bacillota</taxon>
        <taxon>Clostridia</taxon>
        <taxon>Thermoanaerobacterales</taxon>
        <taxon>Thermoanaerobacterales Family IV. Incertae Sedis</taxon>
        <taxon>Mahella</taxon>
    </lineage>
</organism>
<dbReference type="HOGENOM" id="CLU_2700386_0_0_9"/>
<keyword evidence="2" id="KW-1185">Reference proteome</keyword>
<dbReference type="STRING" id="697281.Mahau_2490"/>
<accession>F3ZXG7</accession>
<protein>
    <submittedName>
        <fullName evidence="1">Uncharacterized protein</fullName>
    </submittedName>
</protein>
<reference evidence="1 2" key="2">
    <citation type="journal article" date="2011" name="Stand. Genomic Sci.">
        <title>Complete genome sequence of Mahella australiensis type strain (50-1 BON).</title>
        <authorList>
            <person name="Sikorski J."/>
            <person name="Teshima H."/>
            <person name="Nolan M."/>
            <person name="Lucas S."/>
            <person name="Hammon N."/>
            <person name="Deshpande S."/>
            <person name="Cheng J.F."/>
            <person name="Pitluck S."/>
            <person name="Liolios K."/>
            <person name="Pagani I."/>
            <person name="Ivanova N."/>
            <person name="Huntemann M."/>
            <person name="Mavromatis K."/>
            <person name="Ovchinikova G."/>
            <person name="Pati A."/>
            <person name="Tapia R."/>
            <person name="Han C."/>
            <person name="Goodwin L."/>
            <person name="Chen A."/>
            <person name="Palaniappan K."/>
            <person name="Land M."/>
            <person name="Hauser L."/>
            <person name="Ngatchou-Djao O.D."/>
            <person name="Rohde M."/>
            <person name="Pukall R."/>
            <person name="Spring S."/>
            <person name="Abt B."/>
            <person name="Goker M."/>
            <person name="Detter J.C."/>
            <person name="Woyke T."/>
            <person name="Bristow J."/>
            <person name="Markowitz V."/>
            <person name="Hugenholtz P."/>
            <person name="Eisen J.A."/>
            <person name="Kyrpides N.C."/>
            <person name="Klenk H.P."/>
            <person name="Lapidus A."/>
        </authorList>
    </citation>
    <scope>NUCLEOTIDE SEQUENCE [LARGE SCALE GENOMIC DNA]</scope>
    <source>
        <strain evidence="2">DSM 15567 / CIP 107919 / 50-1 BON</strain>
    </source>
</reference>
<dbReference type="RefSeq" id="WP_013782074.1">
    <property type="nucleotide sequence ID" value="NC_015520.1"/>
</dbReference>
<dbReference type="KEGG" id="mas:Mahau_2490"/>
<sequence>MLQQEEVRISTPAPEAKLLQAVANVYNVYCDVYPDGSPYGKYILWRISQLQELIWAQAGLKDWEENRKENAYV</sequence>
<dbReference type="AlphaFoldDB" id="F3ZXG7"/>